<name>A0ACC1YKL4_MELAZ</name>
<organism evidence="1 2">
    <name type="scientific">Melia azedarach</name>
    <name type="common">Chinaberry tree</name>
    <dbReference type="NCBI Taxonomy" id="155640"/>
    <lineage>
        <taxon>Eukaryota</taxon>
        <taxon>Viridiplantae</taxon>
        <taxon>Streptophyta</taxon>
        <taxon>Embryophyta</taxon>
        <taxon>Tracheophyta</taxon>
        <taxon>Spermatophyta</taxon>
        <taxon>Magnoliopsida</taxon>
        <taxon>eudicotyledons</taxon>
        <taxon>Gunneridae</taxon>
        <taxon>Pentapetalae</taxon>
        <taxon>rosids</taxon>
        <taxon>malvids</taxon>
        <taxon>Sapindales</taxon>
        <taxon>Meliaceae</taxon>
        <taxon>Melia</taxon>
    </lineage>
</organism>
<sequence>MSSKYATRLSKMLQNFQHPSSGILCKSLAISGLVLFFFYTTLFNNLYKLSHSDFYQQFKVIWPAVSHGTDSSSSSNMTSPTNISHIVFSVAGTVKGLKYRKAYIEAWWRPNVTRGYLFLDRFPSKEFLPWPSSSPPFRVNEDISRVKAYEKIRKSFQIRVFRTILETFREGDKDVRWYVMADDDTILFVDNLVEVLAKYDHTQSLYIGTNSDCVTSNFYASFNMAFGGAGYALSYPLVEALATKLDTCMEKYQNLYASDLMLFSCLADFGVSLTPEKGFHQIDLHNDISGLLSAHPHTPVISIHHLDFISPIFPSMSRSESINHLMEAAKIDHSRLLQQTICYHQQRNWSFSISWGYSTHIYENILSRNFLMKPLETFRPWWRNAKPPLYMFNTRILNKNPCEAPHVFFFHSMENSTDNQVLTTYIRASPRNLMPCLNNDNVSADFIHKIQVFSQATAHKKTRMTECCDVEDMADRNVTDIKLRVCTKDEIIS</sequence>
<gene>
    <name evidence="1" type="ORF">OWV82_003302</name>
</gene>
<proteinExistence type="predicted"/>
<protein>
    <submittedName>
        <fullName evidence="1">Glycoprotein-N-acetylgalactosamine 3-beta-galactosyltransferase 1</fullName>
    </submittedName>
</protein>
<accession>A0ACC1YKL4</accession>
<comment type="caution">
    <text evidence="1">The sequence shown here is derived from an EMBL/GenBank/DDBJ whole genome shotgun (WGS) entry which is preliminary data.</text>
</comment>
<dbReference type="Proteomes" id="UP001164539">
    <property type="component" value="Chromosome 2"/>
</dbReference>
<evidence type="ECO:0000313" key="2">
    <source>
        <dbReference type="Proteomes" id="UP001164539"/>
    </source>
</evidence>
<reference evidence="1 2" key="1">
    <citation type="journal article" date="2023" name="Science">
        <title>Complex scaffold remodeling in plant triterpene biosynthesis.</title>
        <authorList>
            <person name="De La Pena R."/>
            <person name="Hodgson H."/>
            <person name="Liu J.C."/>
            <person name="Stephenson M.J."/>
            <person name="Martin A.C."/>
            <person name="Owen C."/>
            <person name="Harkess A."/>
            <person name="Leebens-Mack J."/>
            <person name="Jimenez L.E."/>
            <person name="Osbourn A."/>
            <person name="Sattely E.S."/>
        </authorList>
    </citation>
    <scope>NUCLEOTIDE SEQUENCE [LARGE SCALE GENOMIC DNA]</scope>
    <source>
        <strain evidence="2">cv. JPN11</strain>
        <tissue evidence="1">Leaf</tissue>
    </source>
</reference>
<dbReference type="EMBL" id="CM051395">
    <property type="protein sequence ID" value="KAJ4724297.1"/>
    <property type="molecule type" value="Genomic_DNA"/>
</dbReference>
<evidence type="ECO:0000313" key="1">
    <source>
        <dbReference type="EMBL" id="KAJ4724297.1"/>
    </source>
</evidence>
<keyword evidence="2" id="KW-1185">Reference proteome</keyword>